<comment type="caution">
    <text evidence="1">The sequence shown here is derived from an EMBL/GenBank/DDBJ whole genome shotgun (WGS) entry which is preliminary data.</text>
</comment>
<keyword evidence="2" id="KW-1185">Reference proteome</keyword>
<dbReference type="OrthoDB" id="413229at2759"/>
<proteinExistence type="predicted"/>
<organism evidence="1 2">
    <name type="scientific">Symbiodinium necroappetens</name>
    <dbReference type="NCBI Taxonomy" id="1628268"/>
    <lineage>
        <taxon>Eukaryota</taxon>
        <taxon>Sar</taxon>
        <taxon>Alveolata</taxon>
        <taxon>Dinophyceae</taxon>
        <taxon>Suessiales</taxon>
        <taxon>Symbiodiniaceae</taxon>
        <taxon>Symbiodinium</taxon>
    </lineage>
</organism>
<sequence>EGNAWRAQLTSSRPPAELQSDVEYLVTQAGTFVASGVAQPSFTASGSHYEASLQMTLPTS</sequence>
<gene>
    <name evidence="1" type="ORF">SNEC2469_LOCUS19502</name>
</gene>
<dbReference type="EMBL" id="CAJNJA010033408">
    <property type="protein sequence ID" value="CAE7678907.1"/>
    <property type="molecule type" value="Genomic_DNA"/>
</dbReference>
<feature type="non-terminal residue" evidence="1">
    <location>
        <position position="1"/>
    </location>
</feature>
<evidence type="ECO:0000313" key="2">
    <source>
        <dbReference type="Proteomes" id="UP000601435"/>
    </source>
</evidence>
<name>A0A812WCU8_9DINO</name>
<protein>
    <submittedName>
        <fullName evidence="1">Uncharacterized protein</fullName>
    </submittedName>
</protein>
<dbReference type="AlphaFoldDB" id="A0A812WCU8"/>
<dbReference type="Proteomes" id="UP000601435">
    <property type="component" value="Unassembled WGS sequence"/>
</dbReference>
<evidence type="ECO:0000313" key="1">
    <source>
        <dbReference type="EMBL" id="CAE7678907.1"/>
    </source>
</evidence>
<feature type="non-terminal residue" evidence="1">
    <location>
        <position position="60"/>
    </location>
</feature>
<reference evidence="1" key="1">
    <citation type="submission" date="2021-02" db="EMBL/GenBank/DDBJ databases">
        <authorList>
            <person name="Dougan E. K."/>
            <person name="Rhodes N."/>
            <person name="Thang M."/>
            <person name="Chan C."/>
        </authorList>
    </citation>
    <scope>NUCLEOTIDE SEQUENCE</scope>
</reference>
<accession>A0A812WCU8</accession>